<name>A0A0F9AIB5_9ZZZZ</name>
<dbReference type="EMBL" id="LAZR01054574">
    <property type="protein sequence ID" value="KKK78254.1"/>
    <property type="molecule type" value="Genomic_DNA"/>
</dbReference>
<organism evidence="1">
    <name type="scientific">marine sediment metagenome</name>
    <dbReference type="NCBI Taxonomy" id="412755"/>
    <lineage>
        <taxon>unclassified sequences</taxon>
        <taxon>metagenomes</taxon>
        <taxon>ecological metagenomes</taxon>
    </lineage>
</organism>
<protein>
    <submittedName>
        <fullName evidence="1">Uncharacterized protein</fullName>
    </submittedName>
</protein>
<proteinExistence type="predicted"/>
<comment type="caution">
    <text evidence="1">The sequence shown here is derived from an EMBL/GenBank/DDBJ whole genome shotgun (WGS) entry which is preliminary data.</text>
</comment>
<dbReference type="AlphaFoldDB" id="A0A0F9AIB5"/>
<evidence type="ECO:0000313" key="1">
    <source>
        <dbReference type="EMBL" id="KKK78254.1"/>
    </source>
</evidence>
<accession>A0A0F9AIB5</accession>
<sequence length="73" mass="8877">MEGKTIIKDKEIRVDERFNNELEEIKGERLKKLIDTKKTSNRKITSMIPKHDLWIRIKRDIINHIFDKDDKEE</sequence>
<reference evidence="1" key="1">
    <citation type="journal article" date="2015" name="Nature">
        <title>Complex archaea that bridge the gap between prokaryotes and eukaryotes.</title>
        <authorList>
            <person name="Spang A."/>
            <person name="Saw J.H."/>
            <person name="Jorgensen S.L."/>
            <person name="Zaremba-Niedzwiedzka K."/>
            <person name="Martijn J."/>
            <person name="Lind A.E."/>
            <person name="van Eijk R."/>
            <person name="Schleper C."/>
            <person name="Guy L."/>
            <person name="Ettema T.J."/>
        </authorList>
    </citation>
    <scope>NUCLEOTIDE SEQUENCE</scope>
</reference>
<gene>
    <name evidence="1" type="ORF">LCGC14_2845390</name>
</gene>